<comment type="cofactor">
    <cofactor evidence="1">
        <name>pantetheine 4'-phosphate</name>
        <dbReference type="ChEBI" id="CHEBI:47942"/>
    </cofactor>
</comment>
<dbReference type="Gene3D" id="1.10.1200.10">
    <property type="entry name" value="ACP-like"/>
    <property type="match status" value="1"/>
</dbReference>
<dbReference type="GO" id="GO:0031177">
    <property type="term" value="F:phosphopantetheine binding"/>
    <property type="evidence" value="ECO:0007669"/>
    <property type="project" value="InterPro"/>
</dbReference>
<dbReference type="InterPro" id="IPR009081">
    <property type="entry name" value="PP-bd_ACP"/>
</dbReference>
<dbReference type="InterPro" id="IPR016036">
    <property type="entry name" value="Malonyl_transacylase_ACP-bd"/>
</dbReference>
<dbReference type="CDD" id="cd05195">
    <property type="entry name" value="enoyl_red"/>
    <property type="match status" value="1"/>
</dbReference>
<dbReference type="SMART" id="SM00827">
    <property type="entry name" value="PKS_AT"/>
    <property type="match status" value="1"/>
</dbReference>
<evidence type="ECO:0000256" key="3">
    <source>
        <dbReference type="ARBA" id="ARBA00022450"/>
    </source>
</evidence>
<dbReference type="Gene3D" id="3.10.129.110">
    <property type="entry name" value="Polyketide synthase dehydratase"/>
    <property type="match status" value="1"/>
</dbReference>
<dbReference type="Pfam" id="PF14765">
    <property type="entry name" value="PS-DH"/>
    <property type="match status" value="1"/>
</dbReference>
<dbReference type="SMART" id="SM00823">
    <property type="entry name" value="PKS_PP"/>
    <property type="match status" value="1"/>
</dbReference>
<dbReference type="SMART" id="SM00825">
    <property type="entry name" value="PKS_KS"/>
    <property type="match status" value="1"/>
</dbReference>
<dbReference type="PROSITE" id="PS52004">
    <property type="entry name" value="KS3_2"/>
    <property type="match status" value="1"/>
</dbReference>
<organism evidence="15 16">
    <name type="scientific">Streptomyces ipomoeae 91-03</name>
    <dbReference type="NCBI Taxonomy" id="698759"/>
    <lineage>
        <taxon>Bacteria</taxon>
        <taxon>Bacillati</taxon>
        <taxon>Actinomycetota</taxon>
        <taxon>Actinomycetes</taxon>
        <taxon>Kitasatosporales</taxon>
        <taxon>Streptomycetaceae</taxon>
        <taxon>Streptomyces</taxon>
    </lineage>
</organism>
<keyword evidence="7" id="KW-0045">Antibiotic biosynthesis</keyword>
<feature type="domain" description="PKS/mFAS DH" evidence="14">
    <location>
        <begin position="1005"/>
        <end position="1283"/>
    </location>
</feature>
<dbReference type="Gene3D" id="3.40.50.11460">
    <property type="match status" value="1"/>
</dbReference>
<dbReference type="InterPro" id="IPR036291">
    <property type="entry name" value="NAD(P)-bd_dom_sf"/>
</dbReference>
<keyword evidence="16" id="KW-1185">Reference proteome</keyword>
<accession>L1KTD8</accession>
<dbReference type="Gene3D" id="3.40.47.10">
    <property type="match status" value="1"/>
</dbReference>
<sequence length="2234" mass="234449">MKRNTEQDRERDVARETERDVDKRVGSASGVNKRVGSTSGEDRRAGNASGTGNRADKASGEDTRVGNGAGDRTDKLVEALRASLKENTRLQKQYDQAVAESSEPIAVVAMSCRLPGGVTTPDELWRLVADGVDGITEFPTDRGWDLDAIYDPDPDRTGTCYIREGGFLDDVAAFDAEFFGISPREALAMDPQQRLLLETAWETFERAGIDPVGLRGDRVGVFAGVVNHDYLTRINPLPADLEGYQWTGGAGSVASGRVAYALGLEGPAVTVDTACSSSLVAVHFAIQALRGGDCRLALAGGVAVMAATDGFVSFSRQRALSPDARCKSFAAAADGTGWSEGVGMLLLERLSDARRHGHPVLAVIRGSAVNQDGASNGLTAPNGPSQQRVIRQALADARLSPADVDAVEAHGTGTVLGDPLEAQAIIATYGQDRPEERPLWLGSLKSNIGHTQAAAGVAGVIKMIQAMRHGVLPKTLHVDAPTPQVDWSAGAVELLTESREWIAPDDRPRRAGVSAFGASGTNSHLILEEAPKPEPVEEPTPEPLPVTPLVLSARGKGALAAQAGRLLAHIEGTGSLLDVGHSLATGRARLSERAVILAGDQDEARTALTALAAGESHPALVTGNAGDGLLAVLFTGQGSQRPGMGRELYDAFPVYAQAFDEACAALDRHLAGHAPHPVAEVVFSDPDGWLDRTLYTQTGLFAVETALYRLVESWGVRPDQVAGHSIGELTAAHIAGVLDLEDAAKLVAARARLMQSLPSGGAMITTTAPAETVAKLLTERTAVAAYNSPTNTVISGDTDEISALRETLTGQGHRVRDLTVSHAFHSPLMDPILDEFASVAATVTYRQPRIPLVTAGEGDRLGEGDRPGESGRPGEGDPLTPGYWTRHIRDLVHFERAVRTLAAEGVTTFLELGPTPHLASAVNDTLDTPACVPTLRPDDPEPRTLLTAVATLHTRGIPLDWPALLPGGRRVDLPTYAFQHQDYWLLPDPNAATDATGLGLTSPGHPLLGAMTELPDTGGYLFTSRLSTRTHPWLADHVVAGTVLMPGAGFVELALHAARETGCAGVDELIIEAALPLPEESGVDVRVTVQPDGGDGSRAFAVHSRPAGSDPGTPWTRHASGTLGAAGDTAGFDLSVWPPEGAEPRDAGTLHETLSAAGYDYGPAFQGLHTVWVRGEEIFAEAELPQDQHEEAARYGIHPALLDTALHANTFRGETDAGEGRTLLPFEWSGVRLYATGAERVRVRVAPAGAPDRMAFQLADATGAPVASVEALVLLPVANDRLGAGGRRGDLDALHRVEWAEVTLPAAEGDFDAVPVMSARDVRELAEATASGAPAPDILLLELTGDGPEPAAVHTLTTDALAVVLAWLGEPELEDSRLLVITRGAVSTGLGGETVTDLAAAAAWGLLRSAQSENPGRLVLVDLDSDADGEPAGALPAVLAADQGQFALRGGRAYAPRLTRNHTRLLPPAEAEAWRLESEGGGTLDSLALRPEPAALAELAPGEVRIAVRAAGLNFRDVLIALGVYPGPAAMGNEGAGVVVETGADVTAFAPGDRVMGMFPGAFGPVAVADERSLIRVPEGWTFEQAATVPIAFTTAYHALRDLADVREGTSILIHAAAGGVGMAAVQLARHLGAEVFATASPGKWDFLHGQGIDAAHLHNSRTLDFERHFLDTTGGRGVDAVLNALTGDFIDASLRLLSDGGHFVEMGKTDLRDAARTAAEHPGVAYHAIDLGTGDNTRIHEILAELAVLFEQGALQPLPLTTWDLADAKDAFRYMSQGRHIGKNVLLPPRRLDPNGTVLVTGGTGHLAAILTRHLVDHHGVRNLLLVSRRGAAAPGAGELRAALVEKGADVRIEVCDATDRTALAALLDTVPESAPLTAVVHTAGVLDDGVVTTLTPERLSAVLRPKVDAAWNLHELTADRDLDAFVLFSSLAGLIGGPGQGNYAAANTYLDALAHHRAAGHRAALSLVWGLWEQGGSMTGQLSEADRQRLARGGLVPLTADDGMALFDASLRGADPVTVPVRLELGALRALAEQGSLPPLFQGLVKHTRRAANSDGDTAGGLAERLAKAGRADQERILLDLVTAETATALGHASADAIDPALPFSDIGFDSLTAVELRNRLMAATGVKLPATLIFDHPTPHAILQLLIAELGQDVDDIAVLLSELDGIEAGLASIAPGEAEHAQVRKRLEALVAQWDALSGRAADGDGSEVDLDAATDEEMFQLIDSEFGSS</sequence>
<dbReference type="Pfam" id="PF22953">
    <property type="entry name" value="SpnB_Rossmann"/>
    <property type="match status" value="1"/>
</dbReference>
<dbReference type="Pfam" id="PF08990">
    <property type="entry name" value="Docking"/>
    <property type="match status" value="1"/>
</dbReference>
<dbReference type="Pfam" id="PF00550">
    <property type="entry name" value="PP-binding"/>
    <property type="match status" value="1"/>
</dbReference>
<proteinExistence type="predicted"/>
<dbReference type="SUPFAM" id="SSF55048">
    <property type="entry name" value="Probable ACP-binding domain of malonyl-CoA ACP transacylase"/>
    <property type="match status" value="1"/>
</dbReference>
<keyword evidence="4" id="KW-0597">Phosphoprotein</keyword>
<dbReference type="InterPro" id="IPR042104">
    <property type="entry name" value="PKS_dehydratase_sf"/>
</dbReference>
<evidence type="ECO:0000256" key="10">
    <source>
        <dbReference type="PROSITE-ProRule" id="PRU01363"/>
    </source>
</evidence>
<dbReference type="Pfam" id="PF00698">
    <property type="entry name" value="Acyl_transf_1"/>
    <property type="match status" value="1"/>
</dbReference>
<dbReference type="InterPro" id="IPR054514">
    <property type="entry name" value="RhiE-like_linker"/>
</dbReference>
<evidence type="ECO:0000256" key="8">
    <source>
        <dbReference type="ARBA" id="ARBA00023268"/>
    </source>
</evidence>
<dbReference type="PROSITE" id="PS50075">
    <property type="entry name" value="CARRIER"/>
    <property type="match status" value="1"/>
</dbReference>
<dbReference type="InterPro" id="IPR020807">
    <property type="entry name" value="PKS_DH"/>
</dbReference>
<dbReference type="InterPro" id="IPR013968">
    <property type="entry name" value="PKS_KR"/>
</dbReference>
<dbReference type="InterPro" id="IPR049900">
    <property type="entry name" value="PKS_mFAS_DH"/>
</dbReference>
<dbReference type="PROSITE" id="PS00606">
    <property type="entry name" value="KS3_1"/>
    <property type="match status" value="1"/>
</dbReference>
<dbReference type="CDD" id="cd08956">
    <property type="entry name" value="KR_3_FAS_SDR_x"/>
    <property type="match status" value="1"/>
</dbReference>
<feature type="region of interest" description="N-terminal hotdog fold" evidence="10">
    <location>
        <begin position="1005"/>
        <end position="1130"/>
    </location>
</feature>
<evidence type="ECO:0000259" key="12">
    <source>
        <dbReference type="PROSITE" id="PS50075"/>
    </source>
</evidence>
<dbReference type="InterPro" id="IPR006162">
    <property type="entry name" value="Ppantetheine_attach_site"/>
</dbReference>
<feature type="region of interest" description="C-terminal hotdog fold" evidence="10">
    <location>
        <begin position="1142"/>
        <end position="1283"/>
    </location>
</feature>
<dbReference type="SMART" id="SM00822">
    <property type="entry name" value="PKS_KR"/>
    <property type="match status" value="1"/>
</dbReference>
<gene>
    <name evidence="15" type="ORF">STRIP9103_00427</name>
</gene>
<evidence type="ECO:0000256" key="5">
    <source>
        <dbReference type="ARBA" id="ARBA00022679"/>
    </source>
</evidence>
<feature type="compositionally biased region" description="Basic and acidic residues" evidence="11">
    <location>
        <begin position="857"/>
        <end position="875"/>
    </location>
</feature>
<dbReference type="GO" id="GO:0004312">
    <property type="term" value="F:fatty acid synthase activity"/>
    <property type="evidence" value="ECO:0007669"/>
    <property type="project" value="TreeGrafter"/>
</dbReference>
<evidence type="ECO:0000259" key="13">
    <source>
        <dbReference type="PROSITE" id="PS52004"/>
    </source>
</evidence>
<dbReference type="GO" id="GO:0016491">
    <property type="term" value="F:oxidoreductase activity"/>
    <property type="evidence" value="ECO:0007669"/>
    <property type="project" value="InterPro"/>
</dbReference>
<feature type="compositionally biased region" description="Basic and acidic residues" evidence="11">
    <location>
        <begin position="54"/>
        <end position="64"/>
    </location>
</feature>
<dbReference type="InterPro" id="IPR014031">
    <property type="entry name" value="Ketoacyl_synth_C"/>
</dbReference>
<dbReference type="SUPFAM" id="SSF53901">
    <property type="entry name" value="Thiolase-like"/>
    <property type="match status" value="1"/>
</dbReference>
<dbReference type="InterPro" id="IPR055123">
    <property type="entry name" value="SpnB-like_Rossmann"/>
</dbReference>
<comment type="caution">
    <text evidence="15">The sequence shown here is derived from an EMBL/GenBank/DDBJ whole genome shotgun (WGS) entry which is preliminary data.</text>
</comment>
<dbReference type="Gene3D" id="3.90.180.10">
    <property type="entry name" value="Medium-chain alcohol dehydrogenases, catalytic domain"/>
    <property type="match status" value="1"/>
</dbReference>
<dbReference type="FunFam" id="3.90.180.10:FF:000032">
    <property type="entry name" value="Probable polyketide synthase pks1"/>
    <property type="match status" value="1"/>
</dbReference>
<dbReference type="SUPFAM" id="SSF47336">
    <property type="entry name" value="ACP-like"/>
    <property type="match status" value="1"/>
</dbReference>
<dbReference type="Pfam" id="PF00109">
    <property type="entry name" value="ketoacyl-synt"/>
    <property type="match status" value="1"/>
</dbReference>
<dbReference type="GO" id="GO:0004315">
    <property type="term" value="F:3-oxoacyl-[acyl-carrier-protein] synthase activity"/>
    <property type="evidence" value="ECO:0007669"/>
    <property type="project" value="InterPro"/>
</dbReference>
<dbReference type="InterPro" id="IPR013154">
    <property type="entry name" value="ADH-like_N"/>
</dbReference>
<reference evidence="15 16" key="1">
    <citation type="submission" date="2012-11" db="EMBL/GenBank/DDBJ databases">
        <authorList>
            <person name="Huguet-Tapia J.C."/>
            <person name="Durkin A.S."/>
            <person name="Pettis G.S."/>
            <person name="Badger J.H."/>
        </authorList>
    </citation>
    <scope>NUCLEOTIDE SEQUENCE [LARGE SCALE GENOMIC DNA]</scope>
    <source>
        <strain evidence="15 16">91-03</strain>
    </source>
</reference>
<feature type="active site" description="Proton donor; for dehydratase activity" evidence="10">
    <location>
        <position position="1203"/>
    </location>
</feature>
<dbReference type="PROSITE" id="PS00012">
    <property type="entry name" value="PHOSPHOPANTETHEINE"/>
    <property type="match status" value="1"/>
</dbReference>
<dbReference type="InterPro" id="IPR014043">
    <property type="entry name" value="Acyl_transferase_dom"/>
</dbReference>
<dbReference type="Pfam" id="PF21089">
    <property type="entry name" value="PKS_DH_N"/>
    <property type="match status" value="1"/>
</dbReference>
<feature type="domain" description="Ketosynthase family 3 (KS3)" evidence="13">
    <location>
        <begin position="102"/>
        <end position="529"/>
    </location>
</feature>
<dbReference type="SMART" id="SM00826">
    <property type="entry name" value="PKS_DH"/>
    <property type="match status" value="1"/>
</dbReference>
<dbReference type="SUPFAM" id="SSF50129">
    <property type="entry name" value="GroES-like"/>
    <property type="match status" value="1"/>
</dbReference>
<dbReference type="Gene3D" id="3.40.50.720">
    <property type="entry name" value="NAD(P)-binding Rossmann-like Domain"/>
    <property type="match status" value="1"/>
</dbReference>
<dbReference type="EMBL" id="AEJC01000415">
    <property type="protein sequence ID" value="EKX63658.1"/>
    <property type="molecule type" value="Genomic_DNA"/>
</dbReference>
<feature type="active site" description="Proton acceptor; for dehydratase activity" evidence="10">
    <location>
        <position position="1037"/>
    </location>
</feature>
<dbReference type="PANTHER" id="PTHR43775">
    <property type="entry name" value="FATTY ACID SYNTHASE"/>
    <property type="match status" value="1"/>
</dbReference>
<evidence type="ECO:0000259" key="14">
    <source>
        <dbReference type="PROSITE" id="PS52019"/>
    </source>
</evidence>
<feature type="compositionally biased region" description="Basic and acidic residues" evidence="11">
    <location>
        <begin position="1"/>
        <end position="25"/>
    </location>
</feature>
<dbReference type="InterPro" id="IPR014030">
    <property type="entry name" value="Ketoacyl_synth_N"/>
</dbReference>
<dbReference type="InterPro" id="IPR049552">
    <property type="entry name" value="PKS_DH_N"/>
</dbReference>
<evidence type="ECO:0000256" key="2">
    <source>
        <dbReference type="ARBA" id="ARBA00004792"/>
    </source>
</evidence>
<dbReference type="InterPro" id="IPR011032">
    <property type="entry name" value="GroES-like_sf"/>
</dbReference>
<dbReference type="FunFam" id="3.40.50.720:FF:000209">
    <property type="entry name" value="Polyketide synthase Pks12"/>
    <property type="match status" value="1"/>
</dbReference>
<name>L1KTD8_9ACTN</name>
<dbReference type="CDD" id="cd00833">
    <property type="entry name" value="PKS"/>
    <property type="match status" value="1"/>
</dbReference>
<dbReference type="Gene3D" id="3.40.366.10">
    <property type="entry name" value="Malonyl-Coenzyme A Acyl Carrier Protein, domain 2"/>
    <property type="match status" value="1"/>
</dbReference>
<evidence type="ECO:0000256" key="7">
    <source>
        <dbReference type="ARBA" id="ARBA00023194"/>
    </source>
</evidence>
<dbReference type="FunFam" id="3.40.47.10:FF:000019">
    <property type="entry name" value="Polyketide synthase type I"/>
    <property type="match status" value="1"/>
</dbReference>
<dbReference type="PANTHER" id="PTHR43775:SF51">
    <property type="entry name" value="INACTIVE PHENOLPHTHIOCEROL SYNTHESIS POLYKETIDE SYNTHASE TYPE I PKS1-RELATED"/>
    <property type="match status" value="1"/>
</dbReference>
<evidence type="ECO:0000256" key="1">
    <source>
        <dbReference type="ARBA" id="ARBA00001957"/>
    </source>
</evidence>
<evidence type="ECO:0000256" key="4">
    <source>
        <dbReference type="ARBA" id="ARBA00022553"/>
    </source>
</evidence>
<dbReference type="SMART" id="SM00829">
    <property type="entry name" value="PKS_ER"/>
    <property type="match status" value="1"/>
</dbReference>
<dbReference type="InterPro" id="IPR018201">
    <property type="entry name" value="Ketoacyl_synth_AS"/>
</dbReference>
<dbReference type="InterPro" id="IPR016035">
    <property type="entry name" value="Acyl_Trfase/lysoPLipase"/>
</dbReference>
<dbReference type="PROSITE" id="PS52019">
    <property type="entry name" value="PKS_MFAS_DH"/>
    <property type="match status" value="1"/>
</dbReference>
<feature type="region of interest" description="Disordered" evidence="11">
    <location>
        <begin position="854"/>
        <end position="882"/>
    </location>
</feature>
<dbReference type="Pfam" id="PF08240">
    <property type="entry name" value="ADH_N"/>
    <property type="match status" value="1"/>
</dbReference>
<evidence type="ECO:0000256" key="9">
    <source>
        <dbReference type="ARBA" id="ARBA00023315"/>
    </source>
</evidence>
<keyword evidence="9" id="KW-0012">Acyltransferase</keyword>
<keyword evidence="5" id="KW-0808">Transferase</keyword>
<dbReference type="InterPro" id="IPR050091">
    <property type="entry name" value="PKS_NRPS_Biosynth_Enz"/>
</dbReference>
<dbReference type="InterPro" id="IPR016039">
    <property type="entry name" value="Thiolase-like"/>
</dbReference>
<keyword evidence="6" id="KW-0677">Repeat</keyword>
<dbReference type="InterPro" id="IPR020806">
    <property type="entry name" value="PKS_PP-bd"/>
</dbReference>
<dbReference type="SUPFAM" id="SSF52151">
    <property type="entry name" value="FabD/lysophospholipase-like"/>
    <property type="match status" value="1"/>
</dbReference>
<dbReference type="Pfam" id="PF08659">
    <property type="entry name" value="KR"/>
    <property type="match status" value="1"/>
</dbReference>
<dbReference type="GO" id="GO:0006633">
    <property type="term" value="P:fatty acid biosynthetic process"/>
    <property type="evidence" value="ECO:0007669"/>
    <property type="project" value="InterPro"/>
</dbReference>
<dbReference type="InterPro" id="IPR036736">
    <property type="entry name" value="ACP-like_sf"/>
</dbReference>
<protein>
    <submittedName>
        <fullName evidence="15">Beta-ketoacyl synthase, N-terminal domain protein</fullName>
    </submittedName>
</protein>
<evidence type="ECO:0000256" key="11">
    <source>
        <dbReference type="SAM" id="MobiDB-lite"/>
    </source>
</evidence>
<dbReference type="FunFam" id="1.10.1200.10:FF:000007">
    <property type="entry name" value="Probable polyketide synthase pks17"/>
    <property type="match status" value="1"/>
</dbReference>
<evidence type="ECO:0000256" key="6">
    <source>
        <dbReference type="ARBA" id="ARBA00022737"/>
    </source>
</evidence>
<feature type="region of interest" description="Disordered" evidence="11">
    <location>
        <begin position="1"/>
        <end position="73"/>
    </location>
</feature>
<dbReference type="InterPro" id="IPR057326">
    <property type="entry name" value="KR_dom"/>
</dbReference>
<dbReference type="SMART" id="SM01294">
    <property type="entry name" value="PKS_PP_betabranch"/>
    <property type="match status" value="1"/>
</dbReference>
<keyword evidence="8" id="KW-0511">Multifunctional enzyme</keyword>
<dbReference type="InterPro" id="IPR001227">
    <property type="entry name" value="Ac_transferase_dom_sf"/>
</dbReference>
<dbReference type="InterPro" id="IPR020843">
    <property type="entry name" value="ER"/>
</dbReference>
<keyword evidence="3" id="KW-0596">Phosphopantetheine</keyword>
<dbReference type="Proteomes" id="UP000010411">
    <property type="component" value="Unassembled WGS sequence"/>
</dbReference>
<evidence type="ECO:0000313" key="16">
    <source>
        <dbReference type="Proteomes" id="UP000010411"/>
    </source>
</evidence>
<evidence type="ECO:0000313" key="15">
    <source>
        <dbReference type="EMBL" id="EKX63658.1"/>
    </source>
</evidence>
<dbReference type="SUPFAM" id="SSF51735">
    <property type="entry name" value="NAD(P)-binding Rossmann-fold domains"/>
    <property type="match status" value="3"/>
</dbReference>
<dbReference type="InterPro" id="IPR020841">
    <property type="entry name" value="PKS_Beta-ketoAc_synthase_dom"/>
</dbReference>
<dbReference type="Pfam" id="PF02801">
    <property type="entry name" value="Ketoacyl-synt_C"/>
    <property type="match status" value="1"/>
</dbReference>
<comment type="pathway">
    <text evidence="2">Antibiotic biosynthesis.</text>
</comment>
<dbReference type="Pfam" id="PF22336">
    <property type="entry name" value="RhiE-like_linker"/>
    <property type="match status" value="1"/>
</dbReference>
<feature type="domain" description="Carrier" evidence="12">
    <location>
        <begin position="2078"/>
        <end position="2153"/>
    </location>
</feature>
<dbReference type="InterPro" id="IPR015083">
    <property type="entry name" value="NorB/c/GfsB-D-like_docking"/>
</dbReference>
<dbReference type="Gene3D" id="3.30.70.3290">
    <property type="match status" value="1"/>
</dbReference>
<dbReference type="GO" id="GO:0033068">
    <property type="term" value="P:macrolide biosynthetic process"/>
    <property type="evidence" value="ECO:0007669"/>
    <property type="project" value="UniProtKB-ARBA"/>
</dbReference>
<dbReference type="Pfam" id="PF13602">
    <property type="entry name" value="ADH_zinc_N_2"/>
    <property type="match status" value="1"/>
</dbReference>
<dbReference type="InterPro" id="IPR049551">
    <property type="entry name" value="PKS_DH_C"/>
</dbReference>
<dbReference type="PATRIC" id="fig|698759.3.peg.5692"/>